<protein>
    <submittedName>
        <fullName evidence="1">Type II toxin-antitoxin system MqsA family antitoxin</fullName>
    </submittedName>
</protein>
<dbReference type="OrthoDB" id="9812340at2"/>
<organism evidence="1 2">
    <name type="scientific">Desulfoglaeba alkanexedens ALDC</name>
    <dbReference type="NCBI Taxonomy" id="980445"/>
    <lineage>
        <taxon>Bacteria</taxon>
        <taxon>Pseudomonadati</taxon>
        <taxon>Thermodesulfobacteriota</taxon>
        <taxon>Syntrophobacteria</taxon>
        <taxon>Syntrophobacterales</taxon>
        <taxon>Syntrophobacteraceae</taxon>
        <taxon>Desulfoglaeba</taxon>
    </lineage>
</organism>
<dbReference type="KEGG" id="dax:FDQ92_04345"/>
<keyword evidence="2" id="KW-1185">Reference proteome</keyword>
<proteinExistence type="predicted"/>
<reference evidence="1 2" key="1">
    <citation type="submission" date="2019-05" db="EMBL/GenBank/DDBJ databases">
        <title>The Complete Genome Sequence of the n-alkane-degrading Desulfoglaeba alkanexedens ALDC reveals multiple alkylsuccinate synthase gene clusters.</title>
        <authorList>
            <person name="Callaghan A.V."/>
            <person name="Davidova I.A."/>
            <person name="Duncan K.E."/>
            <person name="Morris B."/>
            <person name="McInerney M.J."/>
        </authorList>
    </citation>
    <scope>NUCLEOTIDE SEQUENCE [LARGE SCALE GENOMIC DNA]</scope>
    <source>
        <strain evidence="1 2">ALDC</strain>
    </source>
</reference>
<evidence type="ECO:0000313" key="1">
    <source>
        <dbReference type="EMBL" id="QCQ21474.1"/>
    </source>
</evidence>
<dbReference type="Proteomes" id="UP000298602">
    <property type="component" value="Chromosome"/>
</dbReference>
<dbReference type="CDD" id="cd12870">
    <property type="entry name" value="MqsA"/>
    <property type="match status" value="1"/>
</dbReference>
<dbReference type="InterPro" id="IPR022453">
    <property type="entry name" value="Znf_MqsA-type"/>
</dbReference>
<dbReference type="AlphaFoldDB" id="A0A4P8L1C6"/>
<sequence>MKCMYCQGTMVRGHAPFHIDRENIHVSFDNVPAWVCTQCGEVYFEETEVNAVQDVIKAVDEQAHKLARTA</sequence>
<dbReference type="Gene3D" id="3.10.20.860">
    <property type="match status" value="1"/>
</dbReference>
<dbReference type="NCBIfam" id="TIGR03831">
    <property type="entry name" value="YgiT_finger"/>
    <property type="match status" value="1"/>
</dbReference>
<accession>A0A4P8L1C6</accession>
<dbReference type="EMBL" id="CP040098">
    <property type="protein sequence ID" value="QCQ21474.1"/>
    <property type="molecule type" value="Genomic_DNA"/>
</dbReference>
<evidence type="ECO:0000313" key="2">
    <source>
        <dbReference type="Proteomes" id="UP000298602"/>
    </source>
</evidence>
<dbReference type="RefSeq" id="WP_137423445.1">
    <property type="nucleotide sequence ID" value="NZ_CP040098.1"/>
</dbReference>
<reference evidence="1 2" key="2">
    <citation type="submission" date="2019-05" db="EMBL/GenBank/DDBJ databases">
        <authorList>
            <person name="Suflita J.M."/>
            <person name="Marks C.R."/>
        </authorList>
    </citation>
    <scope>NUCLEOTIDE SEQUENCE [LARGE SCALE GENOMIC DNA]</scope>
    <source>
        <strain evidence="1 2">ALDC</strain>
    </source>
</reference>
<name>A0A4P8L1C6_9BACT</name>
<gene>
    <name evidence="1" type="ORF">FDQ92_04345</name>
</gene>